<reference evidence="1" key="2">
    <citation type="journal article" date="2022" name="New Phytol.">
        <title>Evolutionary transition to the ectomycorrhizal habit in the genomes of a hyperdiverse lineage of mushroom-forming fungi.</title>
        <authorList>
            <person name="Looney B."/>
            <person name="Miyauchi S."/>
            <person name="Morin E."/>
            <person name="Drula E."/>
            <person name="Courty P.E."/>
            <person name="Kohler A."/>
            <person name="Kuo A."/>
            <person name="LaButti K."/>
            <person name="Pangilinan J."/>
            <person name="Lipzen A."/>
            <person name="Riley R."/>
            <person name="Andreopoulos W."/>
            <person name="He G."/>
            <person name="Johnson J."/>
            <person name="Nolan M."/>
            <person name="Tritt A."/>
            <person name="Barry K.W."/>
            <person name="Grigoriev I.V."/>
            <person name="Nagy L.G."/>
            <person name="Hibbett D."/>
            <person name="Henrissat B."/>
            <person name="Matheny P.B."/>
            <person name="Labbe J."/>
            <person name="Martin F.M."/>
        </authorList>
    </citation>
    <scope>NUCLEOTIDE SEQUENCE</scope>
    <source>
        <strain evidence="1">FP105234-sp</strain>
    </source>
</reference>
<proteinExistence type="predicted"/>
<sequence>MTNFQDPAVVQADFLAFVKFLHCVDGIYIWEYFTTLDYEWSVLTGKRPYRWTIWIYSITRLSTLIGIILNLVGFNLESEIDCQAWIINELIFAYIAFASASVLIVLRIAAIWNRNKIALGLAAAAWLTNVAFLIHGVATAKSVWVPASKACAVLNTHESKANIAVTLGTDIALLLVMLAGLLRARKASKFGIWQLLYKQGLLWLLLASISEVPPTVFISLNLNDPWNLMFQTPSLIVMSIGATRIYRALTDFSSGQIADSSRGGNNISTHGGTTAPMRFMRTGAADTAVIPMSRLEVSVHTAYENYDDAERKEKPRLVNDFDAEMGPRHQIGQSYGS</sequence>
<keyword evidence="2" id="KW-1185">Reference proteome</keyword>
<dbReference type="Proteomes" id="UP000814033">
    <property type="component" value="Unassembled WGS sequence"/>
</dbReference>
<accession>A0ACB8S7B9</accession>
<comment type="caution">
    <text evidence="1">The sequence shown here is derived from an EMBL/GenBank/DDBJ whole genome shotgun (WGS) entry which is preliminary data.</text>
</comment>
<name>A0ACB8S7B9_9AGAM</name>
<gene>
    <name evidence="1" type="ORF">FA95DRAFT_1601789</name>
</gene>
<organism evidence="1 2">
    <name type="scientific">Auriscalpium vulgare</name>
    <dbReference type="NCBI Taxonomy" id="40419"/>
    <lineage>
        <taxon>Eukaryota</taxon>
        <taxon>Fungi</taxon>
        <taxon>Dikarya</taxon>
        <taxon>Basidiomycota</taxon>
        <taxon>Agaricomycotina</taxon>
        <taxon>Agaricomycetes</taxon>
        <taxon>Russulales</taxon>
        <taxon>Auriscalpiaceae</taxon>
        <taxon>Auriscalpium</taxon>
    </lineage>
</organism>
<dbReference type="EMBL" id="MU275845">
    <property type="protein sequence ID" value="KAI0052414.1"/>
    <property type="molecule type" value="Genomic_DNA"/>
</dbReference>
<evidence type="ECO:0000313" key="2">
    <source>
        <dbReference type="Proteomes" id="UP000814033"/>
    </source>
</evidence>
<reference evidence="1" key="1">
    <citation type="submission" date="2021-02" db="EMBL/GenBank/DDBJ databases">
        <authorList>
            <consortium name="DOE Joint Genome Institute"/>
            <person name="Ahrendt S."/>
            <person name="Looney B.P."/>
            <person name="Miyauchi S."/>
            <person name="Morin E."/>
            <person name="Drula E."/>
            <person name="Courty P.E."/>
            <person name="Chicoki N."/>
            <person name="Fauchery L."/>
            <person name="Kohler A."/>
            <person name="Kuo A."/>
            <person name="Labutti K."/>
            <person name="Pangilinan J."/>
            <person name="Lipzen A."/>
            <person name="Riley R."/>
            <person name="Andreopoulos W."/>
            <person name="He G."/>
            <person name="Johnson J."/>
            <person name="Barry K.W."/>
            <person name="Grigoriev I.V."/>
            <person name="Nagy L."/>
            <person name="Hibbett D."/>
            <person name="Henrissat B."/>
            <person name="Matheny P.B."/>
            <person name="Labbe J."/>
            <person name="Martin F."/>
        </authorList>
    </citation>
    <scope>NUCLEOTIDE SEQUENCE</scope>
    <source>
        <strain evidence="1">FP105234-sp</strain>
    </source>
</reference>
<evidence type="ECO:0000313" key="1">
    <source>
        <dbReference type="EMBL" id="KAI0052414.1"/>
    </source>
</evidence>
<protein>
    <submittedName>
        <fullName evidence="1">Uncharacterized protein</fullName>
    </submittedName>
</protein>